<dbReference type="Gene3D" id="3.10.180.10">
    <property type="entry name" value="2,3-Dihydroxybiphenyl 1,2-Dioxygenase, domain 1"/>
    <property type="match status" value="1"/>
</dbReference>
<keyword evidence="2" id="KW-1185">Reference proteome</keyword>
<sequence length="103" mass="11357">MIRQIGYIVSDFEQTIDGRVQLGVGPWCVMRGIAMSCLYRGEPCSVTLTIGFANSGDLQLEVIHQDDDTPSIYPEFTDAGGEGYHQLIAGVATLSRHFCRWCA</sequence>
<evidence type="ECO:0000313" key="1">
    <source>
        <dbReference type="EMBL" id="MCI4676806.1"/>
    </source>
</evidence>
<dbReference type="Pfam" id="PF13669">
    <property type="entry name" value="Glyoxalase_4"/>
    <property type="match status" value="1"/>
</dbReference>
<reference evidence="1" key="1">
    <citation type="journal article" date="2022" name="ISME J.">
        <title>Identification of active gaseous-alkane degraders at natural gas seeps.</title>
        <authorList>
            <person name="Farhan Ul Haque M."/>
            <person name="Hernandez M."/>
            <person name="Crombie A.T."/>
            <person name="Murrell J.C."/>
        </authorList>
    </citation>
    <scope>NUCLEOTIDE SEQUENCE</scope>
    <source>
        <strain evidence="1">ANDR5</strain>
    </source>
</reference>
<accession>A0ABS9YZW4</accession>
<evidence type="ECO:0000313" key="2">
    <source>
        <dbReference type="Proteomes" id="UP001139068"/>
    </source>
</evidence>
<dbReference type="InterPro" id="IPR029068">
    <property type="entry name" value="Glyas_Bleomycin-R_OHBP_Dase"/>
</dbReference>
<dbReference type="Proteomes" id="UP001139068">
    <property type="component" value="Unassembled WGS sequence"/>
</dbReference>
<gene>
    <name evidence="1" type="ORF">K9U37_18730</name>
</gene>
<proteinExistence type="predicted"/>
<protein>
    <submittedName>
        <fullName evidence="1">VOC family protein</fullName>
    </submittedName>
</protein>
<dbReference type="EMBL" id="JAIVFL010000001">
    <property type="protein sequence ID" value="MCI4676806.1"/>
    <property type="molecule type" value="Genomic_DNA"/>
</dbReference>
<comment type="caution">
    <text evidence="1">The sequence shown here is derived from an EMBL/GenBank/DDBJ whole genome shotgun (WGS) entry which is preliminary data.</text>
</comment>
<dbReference type="RefSeq" id="WP_243072956.1">
    <property type="nucleotide sequence ID" value="NZ_JAIVFL010000001.1"/>
</dbReference>
<organism evidence="1 2">
    <name type="scientific">Candidatus Mycolicibacterium alkanivorans</name>
    <dbReference type="NCBI Taxonomy" id="2954114"/>
    <lineage>
        <taxon>Bacteria</taxon>
        <taxon>Bacillati</taxon>
        <taxon>Actinomycetota</taxon>
        <taxon>Actinomycetes</taxon>
        <taxon>Mycobacteriales</taxon>
        <taxon>Mycobacteriaceae</taxon>
        <taxon>Mycolicibacterium</taxon>
    </lineage>
</organism>
<name>A0ABS9YZW4_9MYCO</name>